<gene>
    <name evidence="1" type="ordered locus">AALP_Aa7g173900</name>
</gene>
<sequence length="37" mass="4287">MVLKKRTSKQMRFLSITSSLESKMKQNQSHVGIHNRG</sequence>
<dbReference type="AlphaFoldDB" id="A0A087GIP8"/>
<dbReference type="EMBL" id="CM002875">
    <property type="protein sequence ID" value="KFK29750.1"/>
    <property type="molecule type" value="Genomic_DNA"/>
</dbReference>
<keyword evidence="2" id="KW-1185">Reference proteome</keyword>
<accession>A0A087GIP8</accession>
<proteinExistence type="predicted"/>
<name>A0A087GIP8_ARAAL</name>
<evidence type="ECO:0000313" key="1">
    <source>
        <dbReference type="EMBL" id="KFK29750.1"/>
    </source>
</evidence>
<evidence type="ECO:0000313" key="2">
    <source>
        <dbReference type="Proteomes" id="UP000029120"/>
    </source>
</evidence>
<organism evidence="1 2">
    <name type="scientific">Arabis alpina</name>
    <name type="common">Alpine rock-cress</name>
    <dbReference type="NCBI Taxonomy" id="50452"/>
    <lineage>
        <taxon>Eukaryota</taxon>
        <taxon>Viridiplantae</taxon>
        <taxon>Streptophyta</taxon>
        <taxon>Embryophyta</taxon>
        <taxon>Tracheophyta</taxon>
        <taxon>Spermatophyta</taxon>
        <taxon>Magnoliopsida</taxon>
        <taxon>eudicotyledons</taxon>
        <taxon>Gunneridae</taxon>
        <taxon>Pentapetalae</taxon>
        <taxon>rosids</taxon>
        <taxon>malvids</taxon>
        <taxon>Brassicales</taxon>
        <taxon>Brassicaceae</taxon>
        <taxon>Arabideae</taxon>
        <taxon>Arabis</taxon>
    </lineage>
</organism>
<protein>
    <submittedName>
        <fullName evidence="1">Uncharacterized protein</fullName>
    </submittedName>
</protein>
<dbReference type="Gramene" id="KFK29750">
    <property type="protein sequence ID" value="KFK29750"/>
    <property type="gene ID" value="AALP_AA7G173900"/>
</dbReference>
<reference evidence="2" key="1">
    <citation type="journal article" date="2015" name="Nat. Plants">
        <title>Genome expansion of Arabis alpina linked with retrotransposition and reduced symmetric DNA methylation.</title>
        <authorList>
            <person name="Willing E.M."/>
            <person name="Rawat V."/>
            <person name="Mandakova T."/>
            <person name="Maumus F."/>
            <person name="James G.V."/>
            <person name="Nordstroem K.J."/>
            <person name="Becker C."/>
            <person name="Warthmann N."/>
            <person name="Chica C."/>
            <person name="Szarzynska B."/>
            <person name="Zytnicki M."/>
            <person name="Albani M.C."/>
            <person name="Kiefer C."/>
            <person name="Bergonzi S."/>
            <person name="Castaings L."/>
            <person name="Mateos J.L."/>
            <person name="Berns M.C."/>
            <person name="Bujdoso N."/>
            <person name="Piofczyk T."/>
            <person name="de Lorenzo L."/>
            <person name="Barrero-Sicilia C."/>
            <person name="Mateos I."/>
            <person name="Piednoel M."/>
            <person name="Hagmann J."/>
            <person name="Chen-Min-Tao R."/>
            <person name="Iglesias-Fernandez R."/>
            <person name="Schuster S.C."/>
            <person name="Alonso-Blanco C."/>
            <person name="Roudier F."/>
            <person name="Carbonero P."/>
            <person name="Paz-Ares J."/>
            <person name="Davis S.J."/>
            <person name="Pecinka A."/>
            <person name="Quesneville H."/>
            <person name="Colot V."/>
            <person name="Lysak M.A."/>
            <person name="Weigel D."/>
            <person name="Coupland G."/>
            <person name="Schneeberger K."/>
        </authorList>
    </citation>
    <scope>NUCLEOTIDE SEQUENCE [LARGE SCALE GENOMIC DNA]</scope>
    <source>
        <strain evidence="2">cv. Pajares</strain>
    </source>
</reference>
<dbReference type="Proteomes" id="UP000029120">
    <property type="component" value="Chromosome 7"/>
</dbReference>